<comment type="caution">
    <text evidence="2">The sequence shown here is derived from an EMBL/GenBank/DDBJ whole genome shotgun (WGS) entry which is preliminary data.</text>
</comment>
<sequence length="118" mass="14273">MAEQRAIDDQKRRTEDEERQRKKREEEQRKREEREKKKAEFEEKSKMANRPNFVISKKAGEILQLFSSMRPYYKVVTQVPYKNSWKQWDTLEFSFNLSIHAFANRGYPVLDPKFLTGP</sequence>
<proteinExistence type="predicted"/>
<organism evidence="2 3">
    <name type="scientific">Protopolystoma xenopodis</name>
    <dbReference type="NCBI Taxonomy" id="117903"/>
    <lineage>
        <taxon>Eukaryota</taxon>
        <taxon>Metazoa</taxon>
        <taxon>Spiralia</taxon>
        <taxon>Lophotrochozoa</taxon>
        <taxon>Platyhelminthes</taxon>
        <taxon>Monogenea</taxon>
        <taxon>Polyopisthocotylea</taxon>
        <taxon>Polystomatidea</taxon>
        <taxon>Polystomatidae</taxon>
        <taxon>Protopolystoma</taxon>
    </lineage>
</organism>
<dbReference type="Proteomes" id="UP000784294">
    <property type="component" value="Unassembled WGS sequence"/>
</dbReference>
<evidence type="ECO:0000313" key="2">
    <source>
        <dbReference type="EMBL" id="VEL15336.1"/>
    </source>
</evidence>
<keyword evidence="3" id="KW-1185">Reference proteome</keyword>
<name>A0A448WM86_9PLAT</name>
<gene>
    <name evidence="2" type="ORF">PXEA_LOCUS8776</name>
</gene>
<feature type="region of interest" description="Disordered" evidence="1">
    <location>
        <begin position="1"/>
        <end position="45"/>
    </location>
</feature>
<evidence type="ECO:0000256" key="1">
    <source>
        <dbReference type="SAM" id="MobiDB-lite"/>
    </source>
</evidence>
<evidence type="ECO:0000313" key="3">
    <source>
        <dbReference type="Proteomes" id="UP000784294"/>
    </source>
</evidence>
<accession>A0A448WM86</accession>
<protein>
    <submittedName>
        <fullName evidence="2">Uncharacterized protein</fullName>
    </submittedName>
</protein>
<dbReference type="EMBL" id="CAAALY010024244">
    <property type="protein sequence ID" value="VEL15336.1"/>
    <property type="molecule type" value="Genomic_DNA"/>
</dbReference>
<reference evidence="2" key="1">
    <citation type="submission" date="2018-11" db="EMBL/GenBank/DDBJ databases">
        <authorList>
            <consortium name="Pathogen Informatics"/>
        </authorList>
    </citation>
    <scope>NUCLEOTIDE SEQUENCE</scope>
</reference>
<dbReference type="AlphaFoldDB" id="A0A448WM86"/>